<keyword evidence="4" id="KW-0539">Nucleus</keyword>
<dbReference type="GO" id="GO:0016433">
    <property type="term" value="F:rRNA (adenine) methyltransferase activity"/>
    <property type="evidence" value="ECO:0007669"/>
    <property type="project" value="UniProtKB-UniRule"/>
</dbReference>
<evidence type="ECO:0000256" key="2">
    <source>
        <dbReference type="ARBA" id="ARBA00022679"/>
    </source>
</evidence>
<name>A0A1E3NVM3_WICAA</name>
<dbReference type="PANTHER" id="PTHR21008:SF1">
    <property type="entry name" value="25S RRNA (ADENINE(2142)-N(1))-METHYLTRANSFERASE"/>
    <property type="match status" value="1"/>
</dbReference>
<dbReference type="GeneID" id="30199850"/>
<dbReference type="Pfam" id="PF11968">
    <property type="entry name" value="Bmt2"/>
    <property type="match status" value="1"/>
</dbReference>
<comment type="similarity">
    <text evidence="4">Belongs to the BMT2 family.</text>
</comment>
<evidence type="ECO:0000313" key="5">
    <source>
        <dbReference type="EMBL" id="ODQ57163.1"/>
    </source>
</evidence>
<comment type="subcellular location">
    <subcellularLocation>
        <location evidence="4">Nucleus</location>
        <location evidence="4">Nucleolus</location>
    </subcellularLocation>
</comment>
<dbReference type="InterPro" id="IPR021867">
    <property type="entry name" value="Bmt2/SAMTOR"/>
</dbReference>
<dbReference type="GO" id="GO:0005730">
    <property type="term" value="C:nucleolus"/>
    <property type="evidence" value="ECO:0007669"/>
    <property type="project" value="UniProtKB-SubCell"/>
</dbReference>
<proteinExistence type="inferred from homology"/>
<sequence>MGKRTGFLKKSKSITGKSFTKPSIKPSNTRKIIRRYHLLLNKKDIIYQKLSHIHQKDINDSNIGDFIKTRPKATTSGAINIPTEQELLSASNETSLPKLYLLLEKINYEIIEKGGLSKYQIASIYGQESKRGSDSSKWLFETIPELKEMKDTLKVLEIGSLSTQNVVSKYANSITRIDLNSNEPSILKQDFMERPLPKNNNEKFNLISCSLVLNFVPTAKGRGEMMQRFEKFLDKEADSPLVFIVLPLSCIKNSRYCDKAHFEKISNSLGYELIKYSEAKKLVYMVLKWTGKLEPKSFPKKKLHDGPAMNNFSIIIEK</sequence>
<protein>
    <recommendedName>
        <fullName evidence="4">25S rRNA adenine-N(1) methyltransferase</fullName>
        <ecNumber evidence="4">2.1.1.-</ecNumber>
    </recommendedName>
</protein>
<dbReference type="HAMAP" id="MF_03044">
    <property type="entry name" value="BMT2"/>
    <property type="match status" value="1"/>
</dbReference>
<evidence type="ECO:0000313" key="6">
    <source>
        <dbReference type="Proteomes" id="UP000094112"/>
    </source>
</evidence>
<evidence type="ECO:0000256" key="3">
    <source>
        <dbReference type="ARBA" id="ARBA00022691"/>
    </source>
</evidence>
<dbReference type="GO" id="GO:0042273">
    <property type="term" value="P:ribosomal large subunit biogenesis"/>
    <property type="evidence" value="ECO:0007669"/>
    <property type="project" value="EnsemblFungi"/>
</dbReference>
<keyword evidence="3 4" id="KW-0949">S-adenosyl-L-methionine</keyword>
<evidence type="ECO:0000256" key="1">
    <source>
        <dbReference type="ARBA" id="ARBA00022603"/>
    </source>
</evidence>
<dbReference type="EMBL" id="KV454214">
    <property type="protein sequence ID" value="ODQ57163.1"/>
    <property type="molecule type" value="Genomic_DNA"/>
</dbReference>
<dbReference type="PANTHER" id="PTHR21008">
    <property type="entry name" value="S-ADENOSYLMETHIONINE SENSOR UPSTREAM OF MTORC1-RELATED"/>
    <property type="match status" value="1"/>
</dbReference>
<dbReference type="EC" id="2.1.1.-" evidence="4"/>
<reference evidence="5 6" key="1">
    <citation type="journal article" date="2016" name="Proc. Natl. Acad. Sci. U.S.A.">
        <title>Comparative genomics of biotechnologically important yeasts.</title>
        <authorList>
            <person name="Riley R."/>
            <person name="Haridas S."/>
            <person name="Wolfe K.H."/>
            <person name="Lopes M.R."/>
            <person name="Hittinger C.T."/>
            <person name="Goeker M."/>
            <person name="Salamov A.A."/>
            <person name="Wisecaver J.H."/>
            <person name="Long T.M."/>
            <person name="Calvey C.H."/>
            <person name="Aerts A.L."/>
            <person name="Barry K.W."/>
            <person name="Choi C."/>
            <person name="Clum A."/>
            <person name="Coughlan A.Y."/>
            <person name="Deshpande S."/>
            <person name="Douglass A.P."/>
            <person name="Hanson S.J."/>
            <person name="Klenk H.-P."/>
            <person name="LaButti K.M."/>
            <person name="Lapidus A."/>
            <person name="Lindquist E.A."/>
            <person name="Lipzen A.M."/>
            <person name="Meier-Kolthoff J.P."/>
            <person name="Ohm R.A."/>
            <person name="Otillar R.P."/>
            <person name="Pangilinan J.L."/>
            <person name="Peng Y."/>
            <person name="Rokas A."/>
            <person name="Rosa C.A."/>
            <person name="Scheuner C."/>
            <person name="Sibirny A.A."/>
            <person name="Slot J.C."/>
            <person name="Stielow J.B."/>
            <person name="Sun H."/>
            <person name="Kurtzman C.P."/>
            <person name="Blackwell M."/>
            <person name="Grigoriev I.V."/>
            <person name="Jeffries T.W."/>
        </authorList>
    </citation>
    <scope>NUCLEOTIDE SEQUENCE [LARGE SCALE GENOMIC DNA]</scope>
    <source>
        <strain evidence="6">ATCC 58044 / CBS 1984 / NCYC 433 / NRRL Y-366-8</strain>
    </source>
</reference>
<keyword evidence="1 4" id="KW-0489">Methyltransferase</keyword>
<feature type="binding site" evidence="4">
    <location>
        <position position="178"/>
    </location>
    <ligand>
        <name>S-adenosyl-L-methionine</name>
        <dbReference type="ChEBI" id="CHEBI:59789"/>
    </ligand>
</feature>
<dbReference type="STRING" id="683960.A0A1E3NVM3"/>
<dbReference type="OrthoDB" id="5954793at2759"/>
<gene>
    <name evidence="4" type="primary">BMT2</name>
    <name evidence="5" type="ORF">WICANDRAFT_47655</name>
</gene>
<accession>A0A1E3NVM3</accession>
<keyword evidence="6" id="KW-1185">Reference proteome</keyword>
<dbReference type="AlphaFoldDB" id="A0A1E3NVM3"/>
<dbReference type="RefSeq" id="XP_019036370.1">
    <property type="nucleotide sequence ID" value="XM_019182604.1"/>
</dbReference>
<feature type="binding site" evidence="4">
    <location>
        <position position="159"/>
    </location>
    <ligand>
        <name>S-adenosyl-L-methionine</name>
        <dbReference type="ChEBI" id="CHEBI:59789"/>
    </ligand>
</feature>
<comment type="function">
    <text evidence="4">S-adenosyl-L-methionine-dependent methyltransferase that specifically methylates the N(1) position of an adenine present in helix 65 in 25S rRNA.</text>
</comment>
<dbReference type="Proteomes" id="UP000094112">
    <property type="component" value="Unassembled WGS sequence"/>
</dbReference>
<organism evidence="5 6">
    <name type="scientific">Wickerhamomyces anomalus (strain ATCC 58044 / CBS 1984 / NCYC 433 / NRRL Y-366-8)</name>
    <name type="common">Yeast</name>
    <name type="synonym">Hansenula anomala</name>
    <dbReference type="NCBI Taxonomy" id="683960"/>
    <lineage>
        <taxon>Eukaryota</taxon>
        <taxon>Fungi</taxon>
        <taxon>Dikarya</taxon>
        <taxon>Ascomycota</taxon>
        <taxon>Saccharomycotina</taxon>
        <taxon>Saccharomycetes</taxon>
        <taxon>Phaffomycetales</taxon>
        <taxon>Wickerhamomycetaceae</taxon>
        <taxon>Wickerhamomyces</taxon>
    </lineage>
</organism>
<evidence type="ECO:0000256" key="4">
    <source>
        <dbReference type="HAMAP-Rule" id="MF_03044"/>
    </source>
</evidence>
<keyword evidence="2 4" id="KW-0808">Transferase</keyword>